<proteinExistence type="predicted"/>
<sequence>MGESINFIDLAGAEMLIQEAKRLKSIGGGLYLQGAKSKVYDFMDRIDFVEDFGAGNVFSSKEAALQSLTKRLDYSICATCDKRIFRECAKLLGAKTV</sequence>
<dbReference type="Pfam" id="PF01740">
    <property type="entry name" value="STAS"/>
    <property type="match status" value="1"/>
</dbReference>
<evidence type="ECO:0000313" key="2">
    <source>
        <dbReference type="EMBL" id="WGZ95628.1"/>
    </source>
</evidence>
<reference evidence="2" key="2">
    <citation type="submission" date="2023-04" db="EMBL/GenBank/DDBJ databases">
        <authorList>
            <person name="Beletskiy A.V."/>
            <person name="Mardanov A.V."/>
            <person name="Ravin N.V."/>
        </authorList>
    </citation>
    <scope>NUCLEOTIDE SEQUENCE</scope>
    <source>
        <strain evidence="2">GKL-02</strain>
    </source>
</reference>
<name>A0AA95KRJ9_9GAMM</name>
<reference evidence="2" key="1">
    <citation type="journal article" date="2023" name="Int. J. Mol. Sci.">
        <title>Metagenomics Revealed a New Genus 'Candidatus Thiocaldithrix dubininis' gen. nov., sp. nov. and a New Species 'Candidatus Thiothrix putei' sp. nov. in the Family Thiotrichaceae, Some Members of Which Have Traits of Both Na+- and H+-Motive Energetics.</title>
        <authorList>
            <person name="Ravin N.V."/>
            <person name="Muntyan M.S."/>
            <person name="Smolyakov D.D."/>
            <person name="Rudenko T.S."/>
            <person name="Beletsky A.V."/>
            <person name="Mardanov A.V."/>
            <person name="Grabovich M.Y."/>
        </authorList>
    </citation>
    <scope>NUCLEOTIDE SEQUENCE</scope>
    <source>
        <strain evidence="2">GKL-02</strain>
    </source>
</reference>
<dbReference type="InterPro" id="IPR002645">
    <property type="entry name" value="STAS_dom"/>
</dbReference>
<accession>A0AA95KRJ9</accession>
<dbReference type="AlphaFoldDB" id="A0AA95KRJ9"/>
<dbReference type="SUPFAM" id="SSF52091">
    <property type="entry name" value="SpoIIaa-like"/>
    <property type="match status" value="1"/>
</dbReference>
<dbReference type="Gene3D" id="3.30.750.24">
    <property type="entry name" value="STAS domain"/>
    <property type="match status" value="1"/>
</dbReference>
<evidence type="ECO:0000259" key="1">
    <source>
        <dbReference type="PROSITE" id="PS50801"/>
    </source>
</evidence>
<organism evidence="2">
    <name type="scientific">Candidatus Thiothrix putei</name>
    <dbReference type="NCBI Taxonomy" id="3080811"/>
    <lineage>
        <taxon>Bacteria</taxon>
        <taxon>Pseudomonadati</taxon>
        <taxon>Pseudomonadota</taxon>
        <taxon>Gammaproteobacteria</taxon>
        <taxon>Thiotrichales</taxon>
        <taxon>Thiotrichaceae</taxon>
        <taxon>Thiothrix</taxon>
    </lineage>
</organism>
<dbReference type="InterPro" id="IPR036513">
    <property type="entry name" value="STAS_dom_sf"/>
</dbReference>
<gene>
    <name evidence="2" type="ORF">QJT81_06480</name>
</gene>
<protein>
    <submittedName>
        <fullName evidence="2">STAS domain-containing protein</fullName>
    </submittedName>
</protein>
<dbReference type="EMBL" id="CP124756">
    <property type="protein sequence ID" value="WGZ95628.1"/>
    <property type="molecule type" value="Genomic_DNA"/>
</dbReference>
<dbReference type="PROSITE" id="PS50801">
    <property type="entry name" value="STAS"/>
    <property type="match status" value="1"/>
</dbReference>
<feature type="domain" description="STAS" evidence="1">
    <location>
        <begin position="1"/>
        <end position="68"/>
    </location>
</feature>
<dbReference type="Proteomes" id="UP001301326">
    <property type="component" value="Chromosome"/>
</dbReference>
<dbReference type="KEGG" id="tput:QJT81_06480"/>